<evidence type="ECO:0000259" key="2">
    <source>
        <dbReference type="PROSITE" id="PS50887"/>
    </source>
</evidence>
<name>A0ABW2HCP5_9MICO</name>
<reference evidence="4" key="1">
    <citation type="journal article" date="2019" name="Int. J. Syst. Evol. Microbiol.">
        <title>The Global Catalogue of Microorganisms (GCM) 10K type strain sequencing project: providing services to taxonomists for standard genome sequencing and annotation.</title>
        <authorList>
            <consortium name="The Broad Institute Genomics Platform"/>
            <consortium name="The Broad Institute Genome Sequencing Center for Infectious Disease"/>
            <person name="Wu L."/>
            <person name="Ma J."/>
        </authorList>
    </citation>
    <scope>NUCLEOTIDE SEQUENCE [LARGE SCALE GENOMIC DNA]</scope>
    <source>
        <strain evidence="4">CGMCC 1.15772</strain>
    </source>
</reference>
<feature type="transmembrane region" description="Helical" evidence="1">
    <location>
        <begin position="34"/>
        <end position="54"/>
    </location>
</feature>
<keyword evidence="1" id="KW-1133">Transmembrane helix</keyword>
<feature type="transmembrane region" description="Helical" evidence="1">
    <location>
        <begin position="60"/>
        <end position="78"/>
    </location>
</feature>
<feature type="transmembrane region" description="Helical" evidence="1">
    <location>
        <begin position="113"/>
        <end position="137"/>
    </location>
</feature>
<evidence type="ECO:0000256" key="1">
    <source>
        <dbReference type="SAM" id="Phobius"/>
    </source>
</evidence>
<comment type="caution">
    <text evidence="3">The sequence shown here is derived from an EMBL/GenBank/DDBJ whole genome shotgun (WGS) entry which is preliminary data.</text>
</comment>
<dbReference type="EMBL" id="JBHTBE010000001">
    <property type="protein sequence ID" value="MFC7267511.1"/>
    <property type="molecule type" value="Genomic_DNA"/>
</dbReference>
<dbReference type="SUPFAM" id="SSF55073">
    <property type="entry name" value="Nucleotide cyclase"/>
    <property type="match status" value="1"/>
</dbReference>
<dbReference type="InterPro" id="IPR043128">
    <property type="entry name" value="Rev_trsase/Diguanyl_cyclase"/>
</dbReference>
<dbReference type="PROSITE" id="PS50887">
    <property type="entry name" value="GGDEF"/>
    <property type="match status" value="1"/>
</dbReference>
<proteinExistence type="predicted"/>
<sequence length="377" mass="39925">MINTGLGVMLVMLTTFATAVYIGLGFLPRPSRAAAMWAIAFAVAMVSSYVWVAADAAGNVTLRAIASGIELGAVAFVWSGLRARRDAPPLWQIAVAFTVVVSTALGLTADTELFSAVFRVIFMSAAVFAALAIAELVRLGPHLRDEALPLALSSAAFMIFGVISVLDGIIQLSNSGTVAADGDALEMVRELNVMGSLVYLMAALISLLLLTRAEPGDQAPVAAASRFRSVAEDRLRRAGEAHDRWWSVLDIRLDDPADLREASSTAAFLRVTESFAADVRAIMPPDADIEARGTAAFVVLLPRPEGAVRQLLSQLLERVATPTEDQPIAVRLSASIGWAGVDAHGYTLDTLLAAARTAGDRAEIAGGDRWERALVEA</sequence>
<keyword evidence="1" id="KW-0472">Membrane</keyword>
<keyword evidence="4" id="KW-1185">Reference proteome</keyword>
<feature type="transmembrane region" description="Helical" evidence="1">
    <location>
        <begin position="149"/>
        <end position="171"/>
    </location>
</feature>
<feature type="domain" description="GGDEF" evidence="2">
    <location>
        <begin position="244"/>
        <end position="375"/>
    </location>
</feature>
<dbReference type="Gene3D" id="3.30.70.270">
    <property type="match status" value="1"/>
</dbReference>
<gene>
    <name evidence="3" type="ORF">ACFQRL_00915</name>
</gene>
<evidence type="ECO:0000313" key="4">
    <source>
        <dbReference type="Proteomes" id="UP001596507"/>
    </source>
</evidence>
<dbReference type="RefSeq" id="WP_262872448.1">
    <property type="nucleotide sequence ID" value="NZ_BAABKW010000011.1"/>
</dbReference>
<feature type="transmembrane region" description="Helical" evidence="1">
    <location>
        <begin position="6"/>
        <end position="27"/>
    </location>
</feature>
<accession>A0ABW2HCP5</accession>
<organism evidence="3 4">
    <name type="scientific">Microbacterium fluvii</name>
    <dbReference type="NCBI Taxonomy" id="415215"/>
    <lineage>
        <taxon>Bacteria</taxon>
        <taxon>Bacillati</taxon>
        <taxon>Actinomycetota</taxon>
        <taxon>Actinomycetes</taxon>
        <taxon>Micrococcales</taxon>
        <taxon>Microbacteriaceae</taxon>
        <taxon>Microbacterium</taxon>
    </lineage>
</organism>
<feature type="transmembrane region" description="Helical" evidence="1">
    <location>
        <begin position="90"/>
        <end position="107"/>
    </location>
</feature>
<protein>
    <recommendedName>
        <fullName evidence="2">GGDEF domain-containing protein</fullName>
    </recommendedName>
</protein>
<evidence type="ECO:0000313" key="3">
    <source>
        <dbReference type="EMBL" id="MFC7267511.1"/>
    </source>
</evidence>
<dbReference type="InterPro" id="IPR029787">
    <property type="entry name" value="Nucleotide_cyclase"/>
</dbReference>
<dbReference type="InterPro" id="IPR000160">
    <property type="entry name" value="GGDEF_dom"/>
</dbReference>
<feature type="transmembrane region" description="Helical" evidence="1">
    <location>
        <begin position="191"/>
        <end position="210"/>
    </location>
</feature>
<dbReference type="Proteomes" id="UP001596507">
    <property type="component" value="Unassembled WGS sequence"/>
</dbReference>
<keyword evidence="1" id="KW-0812">Transmembrane</keyword>